<evidence type="ECO:0000313" key="3">
    <source>
        <dbReference type="Proteomes" id="UP000593892"/>
    </source>
</evidence>
<protein>
    <recommendedName>
        <fullName evidence="1">Uroporphyrinogen decarboxylase (URO-D) domain-containing protein</fullName>
    </recommendedName>
</protein>
<dbReference type="PANTHER" id="PTHR47099">
    <property type="entry name" value="METHYLCOBAMIDE:COM METHYLTRANSFERASE MTBA"/>
    <property type="match status" value="1"/>
</dbReference>
<sequence>MTPRERLLTTLQGDTADRVPVSPFIQEQYLSWYYPDRPTVDRVVDAVELANELDFDLMAKHNQFQRPHFLRRSYPNWQLSSSSEFDGRLIRYRTQIATPGRTLVQEEAVEEIGVATKGAMRVTTKHLLETPEDLRAFLEHLPPLDDEERAVMRQTIACWHALLGDRGVLAPWGFAGVFNYASDLRGSEALFMEPIEDETSYRALMDRMADAQCEYCQALVEAGADCIGIQGHIANAGTVSSAFFRAYIQEYEKRLIDSIHSAGAFTVFHNCGRAKRLYPNYRELGMTLWETVSEPPAGDNNLAQAKAALGDTICLLGNLDQIQFLKTATPAEVAERARQIMSIGKPGGRYIFAASDFLEPGTPRENVVAMLEAARESGVY</sequence>
<accession>A0A7S7SLU9</accession>
<dbReference type="KEGG" id="pfer:IRI77_11935"/>
<dbReference type="InterPro" id="IPR038071">
    <property type="entry name" value="UROD/MetE-like_sf"/>
</dbReference>
<feature type="domain" description="Uroporphyrinogen decarboxylase (URO-D)" evidence="1">
    <location>
        <begin position="173"/>
        <end position="376"/>
    </location>
</feature>
<gene>
    <name evidence="2" type="ORF">IRI77_11935</name>
</gene>
<dbReference type="Gene3D" id="3.20.20.210">
    <property type="match status" value="1"/>
</dbReference>
<dbReference type="RefSeq" id="WP_194452282.1">
    <property type="nucleotide sequence ID" value="NZ_CP063849.1"/>
</dbReference>
<dbReference type="InterPro" id="IPR000257">
    <property type="entry name" value="Uroporphyrinogen_deCOase"/>
</dbReference>
<keyword evidence="3" id="KW-1185">Reference proteome</keyword>
<dbReference type="AlphaFoldDB" id="A0A7S7SLU9"/>
<organism evidence="2 3">
    <name type="scientific">Paludibaculum fermentans</name>
    <dbReference type="NCBI Taxonomy" id="1473598"/>
    <lineage>
        <taxon>Bacteria</taxon>
        <taxon>Pseudomonadati</taxon>
        <taxon>Acidobacteriota</taxon>
        <taxon>Terriglobia</taxon>
        <taxon>Bryobacterales</taxon>
        <taxon>Bryobacteraceae</taxon>
        <taxon>Paludibaculum</taxon>
    </lineage>
</organism>
<dbReference type="GO" id="GO:0004853">
    <property type="term" value="F:uroporphyrinogen decarboxylase activity"/>
    <property type="evidence" value="ECO:0007669"/>
    <property type="project" value="InterPro"/>
</dbReference>
<dbReference type="GO" id="GO:0006779">
    <property type="term" value="P:porphyrin-containing compound biosynthetic process"/>
    <property type="evidence" value="ECO:0007669"/>
    <property type="project" value="InterPro"/>
</dbReference>
<dbReference type="SUPFAM" id="SSF51726">
    <property type="entry name" value="UROD/MetE-like"/>
    <property type="match status" value="1"/>
</dbReference>
<reference evidence="2 3" key="1">
    <citation type="submission" date="2020-10" db="EMBL/GenBank/DDBJ databases">
        <title>Complete genome sequence of Paludibaculum fermentans P105T, a facultatively anaerobic acidobacterium capable of dissimilatory Fe(III) reduction.</title>
        <authorList>
            <person name="Dedysh S.N."/>
            <person name="Beletsky A.V."/>
            <person name="Kulichevskaya I.S."/>
            <person name="Mardanov A.V."/>
            <person name="Ravin N.V."/>
        </authorList>
    </citation>
    <scope>NUCLEOTIDE SEQUENCE [LARGE SCALE GENOMIC DNA]</scope>
    <source>
        <strain evidence="2 3">P105</strain>
    </source>
</reference>
<dbReference type="InterPro" id="IPR052024">
    <property type="entry name" value="Methanogen_methyltrans"/>
</dbReference>
<dbReference type="PANTHER" id="PTHR47099:SF1">
    <property type="entry name" value="METHYLCOBAMIDE:COM METHYLTRANSFERASE MTBA"/>
    <property type="match status" value="1"/>
</dbReference>
<dbReference type="Pfam" id="PF01208">
    <property type="entry name" value="URO-D"/>
    <property type="match status" value="1"/>
</dbReference>
<dbReference type="EMBL" id="CP063849">
    <property type="protein sequence ID" value="QOY90622.1"/>
    <property type="molecule type" value="Genomic_DNA"/>
</dbReference>
<proteinExistence type="predicted"/>
<evidence type="ECO:0000259" key="1">
    <source>
        <dbReference type="Pfam" id="PF01208"/>
    </source>
</evidence>
<name>A0A7S7SLU9_PALFE</name>
<dbReference type="Proteomes" id="UP000593892">
    <property type="component" value="Chromosome"/>
</dbReference>
<evidence type="ECO:0000313" key="2">
    <source>
        <dbReference type="EMBL" id="QOY90622.1"/>
    </source>
</evidence>